<evidence type="ECO:0000256" key="2">
    <source>
        <dbReference type="ARBA" id="ARBA00023163"/>
    </source>
</evidence>
<dbReference type="PROSITE" id="PS51843">
    <property type="entry name" value="NR_LBD"/>
    <property type="match status" value="1"/>
</dbReference>
<feature type="domain" description="NR LBD" evidence="4">
    <location>
        <begin position="1"/>
        <end position="102"/>
    </location>
</feature>
<evidence type="ECO:0000256" key="1">
    <source>
        <dbReference type="ARBA" id="ARBA00023015"/>
    </source>
</evidence>
<evidence type="ECO:0000313" key="6">
    <source>
        <dbReference type="WBParaSite" id="PSAMB.scaffold19408size821.g37865.t1"/>
    </source>
</evidence>
<accession>A0A914VG31</accession>
<dbReference type="WBParaSite" id="PSAMB.scaffold19408size821.g37865.t1">
    <property type="protein sequence ID" value="PSAMB.scaffold19408size821.g37865.t1"/>
    <property type="gene ID" value="PSAMB.scaffold19408size821.g37865"/>
</dbReference>
<organism evidence="5 6">
    <name type="scientific">Plectus sambesii</name>
    <dbReference type="NCBI Taxonomy" id="2011161"/>
    <lineage>
        <taxon>Eukaryota</taxon>
        <taxon>Metazoa</taxon>
        <taxon>Ecdysozoa</taxon>
        <taxon>Nematoda</taxon>
        <taxon>Chromadorea</taxon>
        <taxon>Plectida</taxon>
        <taxon>Plectina</taxon>
        <taxon>Plectoidea</taxon>
        <taxon>Plectidae</taxon>
        <taxon>Plectus</taxon>
    </lineage>
</organism>
<dbReference type="Proteomes" id="UP000887566">
    <property type="component" value="Unplaced"/>
</dbReference>
<keyword evidence="2" id="KW-0804">Transcription</keyword>
<evidence type="ECO:0000259" key="4">
    <source>
        <dbReference type="PROSITE" id="PS51843"/>
    </source>
</evidence>
<dbReference type="Gene3D" id="1.10.565.10">
    <property type="entry name" value="Retinoid X Receptor"/>
    <property type="match status" value="1"/>
</dbReference>
<keyword evidence="3" id="KW-0675">Receptor</keyword>
<sequence length="102" mass="11806">RAFYSLNHGPDKIVFLNGAYILRQPQAEVRLPGCRPIYGRQMDEMMIPFREMRINISEFAAFKAASFFNPDAMDLTPCNKQLVAEERLKYLTSLFNMIVAQQ</sequence>
<reference evidence="6" key="1">
    <citation type="submission" date="2022-11" db="UniProtKB">
        <authorList>
            <consortium name="WormBaseParasite"/>
        </authorList>
    </citation>
    <scope>IDENTIFICATION</scope>
</reference>
<dbReference type="InterPro" id="IPR000536">
    <property type="entry name" value="Nucl_hrmn_rcpt_lig-bd"/>
</dbReference>
<dbReference type="InterPro" id="IPR035500">
    <property type="entry name" value="NHR-like_dom_sf"/>
</dbReference>
<evidence type="ECO:0000256" key="3">
    <source>
        <dbReference type="ARBA" id="ARBA00023170"/>
    </source>
</evidence>
<dbReference type="AlphaFoldDB" id="A0A914VG31"/>
<proteinExistence type="predicted"/>
<dbReference type="SUPFAM" id="SSF48508">
    <property type="entry name" value="Nuclear receptor ligand-binding domain"/>
    <property type="match status" value="1"/>
</dbReference>
<keyword evidence="1" id="KW-0805">Transcription regulation</keyword>
<evidence type="ECO:0000313" key="5">
    <source>
        <dbReference type="Proteomes" id="UP000887566"/>
    </source>
</evidence>
<protein>
    <submittedName>
        <fullName evidence="6">NR LBD domain-containing protein</fullName>
    </submittedName>
</protein>
<keyword evidence="5" id="KW-1185">Reference proteome</keyword>
<name>A0A914VG31_9BILA</name>